<keyword evidence="1" id="KW-0812">Transmembrane</keyword>
<proteinExistence type="predicted"/>
<keyword evidence="1" id="KW-0472">Membrane</keyword>
<evidence type="ECO:0000256" key="1">
    <source>
        <dbReference type="SAM" id="Phobius"/>
    </source>
</evidence>
<sequence>MERPLALMLLQTACFVTAWVAVGRRAASRGPIVGARALDRVRGGVYSAASTALLLYLILPPSAAHDVDGGDARRFYHLSKLWAYADVLTARAAGGAVGLHAGFRCLAMPYLTFFRVLWGGGGGSVVPGDDRWRTFAALDVAHCVLEYAYAAGAGIGATSPLVDTLGLAPPAAGLWVEAQAVLSGQRRAGEVLGTHALAAGLFGALLVLRLREMSMRVEMREEGRKVKARRIRYWSVTCEI</sequence>
<evidence type="ECO:0000313" key="3">
    <source>
        <dbReference type="Proteomes" id="UP000054516"/>
    </source>
</evidence>
<protein>
    <submittedName>
        <fullName evidence="2">Putative zinc-binding dehydrogenase family</fullName>
    </submittedName>
</protein>
<dbReference type="AlphaFoldDB" id="A0A1W2TQV1"/>
<keyword evidence="1" id="KW-1133">Transmembrane helix</keyword>
<keyword evidence="3" id="KW-1185">Reference proteome</keyword>
<feature type="transmembrane region" description="Helical" evidence="1">
    <location>
        <begin position="192"/>
        <end position="210"/>
    </location>
</feature>
<name>A0A1W2TQV1_ROSNE</name>
<gene>
    <name evidence="2" type="ORF">SAMD00023353_5500280</name>
</gene>
<accession>A0A1W2TQV1</accession>
<evidence type="ECO:0000313" key="2">
    <source>
        <dbReference type="EMBL" id="GAP90849.1"/>
    </source>
</evidence>
<organism evidence="2">
    <name type="scientific">Rosellinia necatrix</name>
    <name type="common">White root-rot fungus</name>
    <dbReference type="NCBI Taxonomy" id="77044"/>
    <lineage>
        <taxon>Eukaryota</taxon>
        <taxon>Fungi</taxon>
        <taxon>Dikarya</taxon>
        <taxon>Ascomycota</taxon>
        <taxon>Pezizomycotina</taxon>
        <taxon>Sordariomycetes</taxon>
        <taxon>Xylariomycetidae</taxon>
        <taxon>Xylariales</taxon>
        <taxon>Xylariaceae</taxon>
        <taxon>Rosellinia</taxon>
    </lineage>
</organism>
<dbReference type="Proteomes" id="UP000054516">
    <property type="component" value="Unassembled WGS sequence"/>
</dbReference>
<dbReference type="OrthoDB" id="434092at2759"/>
<dbReference type="EMBL" id="DF977500">
    <property type="protein sequence ID" value="GAP90849.1"/>
    <property type="molecule type" value="Genomic_DNA"/>
</dbReference>
<reference evidence="2" key="1">
    <citation type="submission" date="2016-03" db="EMBL/GenBank/DDBJ databases">
        <title>Draft genome sequence of Rosellinia necatrix.</title>
        <authorList>
            <person name="Kanematsu S."/>
        </authorList>
    </citation>
    <scope>NUCLEOTIDE SEQUENCE [LARGE SCALE GENOMIC DNA]</scope>
    <source>
        <strain evidence="2">W97</strain>
    </source>
</reference>
<dbReference type="OMA" id="NTFHHVL"/>